<feature type="compositionally biased region" description="Polar residues" evidence="1">
    <location>
        <begin position="761"/>
        <end position="773"/>
    </location>
</feature>
<feature type="compositionally biased region" description="Low complexity" evidence="1">
    <location>
        <begin position="730"/>
        <end position="739"/>
    </location>
</feature>
<dbReference type="EMBL" id="JAEVFJ010000038">
    <property type="protein sequence ID" value="KAH8089857.1"/>
    <property type="molecule type" value="Genomic_DNA"/>
</dbReference>
<protein>
    <submittedName>
        <fullName evidence="2">Uncharacterized protein</fullName>
    </submittedName>
</protein>
<feature type="compositionally biased region" description="Low complexity" evidence="1">
    <location>
        <begin position="442"/>
        <end position="456"/>
    </location>
</feature>
<feature type="region of interest" description="Disordered" evidence="1">
    <location>
        <begin position="293"/>
        <end position="605"/>
    </location>
</feature>
<organism evidence="2 3">
    <name type="scientific">Cristinia sonorae</name>
    <dbReference type="NCBI Taxonomy" id="1940300"/>
    <lineage>
        <taxon>Eukaryota</taxon>
        <taxon>Fungi</taxon>
        <taxon>Dikarya</taxon>
        <taxon>Basidiomycota</taxon>
        <taxon>Agaricomycotina</taxon>
        <taxon>Agaricomycetes</taxon>
        <taxon>Agaricomycetidae</taxon>
        <taxon>Agaricales</taxon>
        <taxon>Pleurotineae</taxon>
        <taxon>Stephanosporaceae</taxon>
        <taxon>Cristinia</taxon>
    </lineage>
</organism>
<evidence type="ECO:0000313" key="3">
    <source>
        <dbReference type="Proteomes" id="UP000813824"/>
    </source>
</evidence>
<feature type="compositionally biased region" description="Low complexity" evidence="1">
    <location>
        <begin position="473"/>
        <end position="487"/>
    </location>
</feature>
<gene>
    <name evidence="2" type="ORF">BXZ70DRAFT_1011336</name>
</gene>
<dbReference type="AlphaFoldDB" id="A0A8K0UGK4"/>
<evidence type="ECO:0000256" key="1">
    <source>
        <dbReference type="SAM" id="MobiDB-lite"/>
    </source>
</evidence>
<proteinExistence type="predicted"/>
<comment type="caution">
    <text evidence="2">The sequence shown here is derived from an EMBL/GenBank/DDBJ whole genome shotgun (WGS) entry which is preliminary data.</text>
</comment>
<feature type="compositionally biased region" description="Low complexity" evidence="1">
    <location>
        <begin position="341"/>
        <end position="350"/>
    </location>
</feature>
<keyword evidence="3" id="KW-1185">Reference proteome</keyword>
<dbReference type="Proteomes" id="UP000813824">
    <property type="component" value="Unassembled WGS sequence"/>
</dbReference>
<sequence>MGQPRWTTTEELNWLLGSLPLYIAYSQLPPKKRDPAFWKRTYASFFALFPSPEPTEKEREAAGENEEVARQLAIKRRRSQVYYWLHNHSRGSTSGNNTKGLLNLTSRTRKKQLGQTYLALYKTELKPILKKAYRKYVKSRKSGVKTLPQVAFSNRWAKQRYEAESDEVKELVKQIVDGDLDPEDLEDDEDDEESKRLRRLRKRQSAVDKLVPTLNHVVLEIEKLTGFKTSIFCAGINPTKAGLTTFSLHHGTSLKKGLTWAESYNDFDNEVHGEYRQWARTAFSQAECDHWSFLPGDDVVGPDPVAEEEEEDDDDDDEDDNDDDEDDNDDDQLAHGTNANKRVSSSSRPGPSKRRRTDGSAGAQQPAHRQAAAHAASAPSGRPSEPSAAPPKKNPPGARTVPVPSSAFAVGSTTGGAAGSGQRSVPSRKGRPPGIRTTSMPSGVSAASSGSDAASESVRKGRPPGIRTTSMPSGVSAASSGSDAASESVRKGRPPGIRTNTMLPGTSPFGPTTGGAVPSGRPSGPFKKGRPPGVRVASAPSGTSAAGPGTGGASEPLNKGKPPGVRAVSAPTPQTPHAGPSDKRAVSIAPPTVATAVENQRTQTTVPLKRRLALALPTINEDDNEEPPPKKIRSHDDSTATLILGTALGRGVTKRRMQFNGIYIKPRERHPRHISAEPIAKIDKGKGRATEPQSPYAMPPPPSQYRPWEQRLELSSPLRSSPLPPPPPRRLAAPVGPRPQLTGPSSRRDPNSRLMTPAPTQPDNTSRRTQVNSSGLPDWLVKALAYLEDVVLWKEWLELIKTWVQFERRMGLNSNDRISTAGRPRELSQRDSRHYKTSKLSVASLPAFVSGWRIWYIQLQPEWRGRTWPLSRCSLDDDESSWVPLQQAGPCGLFLVVLGLAWWIQALPDANVRDQEVMDAIADLLWVFRCTPSRDI</sequence>
<name>A0A8K0UGK4_9AGAR</name>
<accession>A0A8K0UGK4</accession>
<feature type="compositionally biased region" description="Low complexity" evidence="1">
    <location>
        <begin position="537"/>
        <end position="547"/>
    </location>
</feature>
<feature type="region of interest" description="Disordered" evidence="1">
    <location>
        <begin position="663"/>
        <end position="773"/>
    </location>
</feature>
<feature type="compositionally biased region" description="Low complexity" evidence="1">
    <location>
        <begin position="504"/>
        <end position="515"/>
    </location>
</feature>
<reference evidence="2" key="1">
    <citation type="journal article" date="2021" name="New Phytol.">
        <title>Evolutionary innovations through gain and loss of genes in the ectomycorrhizal Boletales.</title>
        <authorList>
            <person name="Wu G."/>
            <person name="Miyauchi S."/>
            <person name="Morin E."/>
            <person name="Kuo A."/>
            <person name="Drula E."/>
            <person name="Varga T."/>
            <person name="Kohler A."/>
            <person name="Feng B."/>
            <person name="Cao Y."/>
            <person name="Lipzen A."/>
            <person name="Daum C."/>
            <person name="Hundley H."/>
            <person name="Pangilinan J."/>
            <person name="Johnson J."/>
            <person name="Barry K."/>
            <person name="LaButti K."/>
            <person name="Ng V."/>
            <person name="Ahrendt S."/>
            <person name="Min B."/>
            <person name="Choi I.G."/>
            <person name="Park H."/>
            <person name="Plett J.M."/>
            <person name="Magnuson J."/>
            <person name="Spatafora J.W."/>
            <person name="Nagy L.G."/>
            <person name="Henrissat B."/>
            <person name="Grigoriev I.V."/>
            <person name="Yang Z.L."/>
            <person name="Xu J."/>
            <person name="Martin F.M."/>
        </authorList>
    </citation>
    <scope>NUCLEOTIDE SEQUENCE</scope>
    <source>
        <strain evidence="2">KKN 215</strain>
    </source>
</reference>
<feature type="compositionally biased region" description="Low complexity" evidence="1">
    <location>
        <begin position="361"/>
        <end position="384"/>
    </location>
</feature>
<dbReference type="OrthoDB" id="3010079at2759"/>
<feature type="compositionally biased region" description="Basic and acidic residues" evidence="1">
    <location>
        <begin position="680"/>
        <end position="689"/>
    </location>
</feature>
<evidence type="ECO:0000313" key="2">
    <source>
        <dbReference type="EMBL" id="KAH8089857.1"/>
    </source>
</evidence>
<feature type="compositionally biased region" description="Acidic residues" evidence="1">
    <location>
        <begin position="305"/>
        <end position="331"/>
    </location>
</feature>